<dbReference type="EMBL" id="LUGH01000482">
    <property type="protein sequence ID" value="OBZ84677.1"/>
    <property type="molecule type" value="Genomic_DNA"/>
</dbReference>
<dbReference type="PANTHER" id="PTHR15827:SF2">
    <property type="entry name" value="CYCLIN-DEPENDENT KINASE 2-INTERACTING PROTEIN"/>
    <property type="match status" value="1"/>
</dbReference>
<organism evidence="1 2">
    <name type="scientific">Choanephora cucurbitarum</name>
    <dbReference type="NCBI Taxonomy" id="101091"/>
    <lineage>
        <taxon>Eukaryota</taxon>
        <taxon>Fungi</taxon>
        <taxon>Fungi incertae sedis</taxon>
        <taxon>Mucoromycota</taxon>
        <taxon>Mucoromycotina</taxon>
        <taxon>Mucoromycetes</taxon>
        <taxon>Mucorales</taxon>
        <taxon>Mucorineae</taxon>
        <taxon>Choanephoraceae</taxon>
        <taxon>Choanephoroideae</taxon>
        <taxon>Choanephora</taxon>
    </lineage>
</organism>
<protein>
    <submittedName>
        <fullName evidence="1">Uncharacterized protein</fullName>
    </submittedName>
</protein>
<dbReference type="OrthoDB" id="17066at2759"/>
<name>A0A1C7N6K1_9FUNG</name>
<evidence type="ECO:0000313" key="1">
    <source>
        <dbReference type="EMBL" id="OBZ84677.1"/>
    </source>
</evidence>
<gene>
    <name evidence="1" type="ORF">A0J61_07272</name>
</gene>
<comment type="caution">
    <text evidence="1">The sequence shown here is derived from an EMBL/GenBank/DDBJ whole genome shotgun (WGS) entry which is preliminary data.</text>
</comment>
<proteinExistence type="predicted"/>
<evidence type="ECO:0000313" key="2">
    <source>
        <dbReference type="Proteomes" id="UP000093000"/>
    </source>
</evidence>
<dbReference type="AlphaFoldDB" id="A0A1C7N6K1"/>
<reference evidence="1 2" key="1">
    <citation type="submission" date="2016-03" db="EMBL/GenBank/DDBJ databases">
        <title>Choanephora cucurbitarum.</title>
        <authorList>
            <person name="Min B."/>
            <person name="Park H."/>
            <person name="Park J.-H."/>
            <person name="Shin H.-D."/>
            <person name="Choi I.-G."/>
        </authorList>
    </citation>
    <scope>NUCLEOTIDE SEQUENCE [LARGE SCALE GENOMIC DNA]</scope>
    <source>
        <strain evidence="1 2">KUS-F28377</strain>
    </source>
</reference>
<dbReference type="Pfam" id="PF15011">
    <property type="entry name" value="CA109-like"/>
    <property type="match status" value="1"/>
</dbReference>
<dbReference type="Proteomes" id="UP000093000">
    <property type="component" value="Unassembled WGS sequence"/>
</dbReference>
<keyword evidence="2" id="KW-1185">Reference proteome</keyword>
<sequence length="209" mass="24230">MASHAVATLQRQLITLFEDVKRAQASWDEINSHAFPVANSLTNSIIQSKYVDEPQYWHPQLTLTLPNIIQAFDRKMQKIIKQQHTKLNDLVEKLAKQYIKMKRYNQDLHTIYDRAQAMHGADFVSSQPIFQTCPLITFVDRIDAIVNMYAKELETKRSLLHTEDKGFLQILSREEGVVLLSIWINQPSILQSVLQEWQDMCAIEMSLTT</sequence>
<accession>A0A1C7N6K1</accession>
<dbReference type="InterPro" id="IPR029159">
    <property type="entry name" value="CA109-like"/>
</dbReference>
<dbReference type="PANTHER" id="PTHR15827">
    <property type="entry name" value="CYCLIN-DEPENDENT KINASE 2-INTERACTING PROTEIN"/>
    <property type="match status" value="1"/>
</dbReference>
<dbReference type="InParanoid" id="A0A1C7N6K1"/>